<proteinExistence type="inferred from homology"/>
<evidence type="ECO:0000256" key="2">
    <source>
        <dbReference type="ARBA" id="ARBA00009025"/>
    </source>
</evidence>
<reference evidence="10 11" key="1">
    <citation type="submission" date="2018-06" db="EMBL/GenBank/DDBJ databases">
        <title>Complete genome of Desulfovibrio marinus P48SEP.</title>
        <authorList>
            <person name="Crispim J.S."/>
            <person name="Vidigal P.M.P."/>
            <person name="Silva L.C.F."/>
            <person name="Araujo L.C."/>
            <person name="Laguardia C.N."/>
            <person name="Dias R.S."/>
            <person name="Sousa M.P."/>
            <person name="Paula S.O."/>
            <person name="Silva C."/>
        </authorList>
    </citation>
    <scope>NUCLEOTIDE SEQUENCE [LARGE SCALE GENOMIC DNA]</scope>
    <source>
        <strain evidence="10 11">P48SEP</strain>
    </source>
</reference>
<feature type="transmembrane region" description="Helical" evidence="7">
    <location>
        <begin position="452"/>
        <end position="472"/>
    </location>
</feature>
<feature type="transmembrane region" description="Helical" evidence="7">
    <location>
        <begin position="368"/>
        <end position="387"/>
    </location>
</feature>
<feature type="transmembrane region" description="Helical" evidence="7">
    <location>
        <begin position="115"/>
        <end position="133"/>
    </location>
</feature>
<dbReference type="PANTHER" id="PTHR43507:SF1">
    <property type="entry name" value="NADH-UBIQUINONE OXIDOREDUCTASE CHAIN 4"/>
    <property type="match status" value="1"/>
</dbReference>
<feature type="transmembrane region" description="Helical" evidence="7">
    <location>
        <begin position="302"/>
        <end position="322"/>
    </location>
</feature>
<protein>
    <submittedName>
        <fullName evidence="10">NADH-quinone oxidoreductase subunit M</fullName>
        <ecNumber evidence="10">1.6.5.11</ecNumber>
    </submittedName>
</protein>
<keyword evidence="12" id="KW-1185">Reference proteome</keyword>
<evidence type="ECO:0000256" key="1">
    <source>
        <dbReference type="ARBA" id="ARBA00004127"/>
    </source>
</evidence>
<keyword evidence="10" id="KW-0560">Oxidoreductase</keyword>
<dbReference type="GO" id="GO:0012505">
    <property type="term" value="C:endomembrane system"/>
    <property type="evidence" value="ECO:0007669"/>
    <property type="project" value="UniProtKB-SubCell"/>
</dbReference>
<dbReference type="RefSeq" id="WP_144234058.1">
    <property type="nucleotide sequence ID" value="NZ_CP039543.1"/>
</dbReference>
<evidence type="ECO:0000313" key="12">
    <source>
        <dbReference type="Proteomes" id="UP000503251"/>
    </source>
</evidence>
<dbReference type="PRINTS" id="PR01437">
    <property type="entry name" value="NUOXDRDTASE4"/>
</dbReference>
<dbReference type="InterPro" id="IPR003918">
    <property type="entry name" value="NADH_UbQ_OxRdtase"/>
</dbReference>
<dbReference type="AlphaFoldDB" id="A0A6P1ZKV0"/>
<keyword evidence="3 6" id="KW-0812">Transmembrane</keyword>
<feature type="transmembrane region" description="Helical" evidence="7">
    <location>
        <begin position="274"/>
        <end position="295"/>
    </location>
</feature>
<evidence type="ECO:0000256" key="3">
    <source>
        <dbReference type="ARBA" id="ARBA00022692"/>
    </source>
</evidence>
<feature type="transmembrane region" description="Helical" evidence="7">
    <location>
        <begin position="407"/>
        <end position="425"/>
    </location>
</feature>
<dbReference type="EMBL" id="CP039543">
    <property type="protein sequence ID" value="QJT10157.1"/>
    <property type="molecule type" value="Genomic_DNA"/>
</dbReference>
<evidence type="ECO:0000256" key="6">
    <source>
        <dbReference type="RuleBase" id="RU000320"/>
    </source>
</evidence>
<feature type="transmembrane region" description="Helical" evidence="7">
    <location>
        <begin position="6"/>
        <end position="25"/>
    </location>
</feature>
<dbReference type="GO" id="GO:0048039">
    <property type="term" value="F:ubiquinone binding"/>
    <property type="evidence" value="ECO:0007669"/>
    <property type="project" value="TreeGrafter"/>
</dbReference>
<feature type="transmembrane region" description="Helical" evidence="7">
    <location>
        <begin position="240"/>
        <end position="262"/>
    </location>
</feature>
<feature type="transmembrane region" description="Helical" evidence="7">
    <location>
        <begin position="85"/>
        <end position="108"/>
    </location>
</feature>
<feature type="transmembrane region" description="Helical" evidence="7">
    <location>
        <begin position="207"/>
        <end position="228"/>
    </location>
</feature>
<dbReference type="EMBL" id="QMIF01000002">
    <property type="protein sequence ID" value="TVM35729.1"/>
    <property type="molecule type" value="Genomic_DNA"/>
</dbReference>
<evidence type="ECO:0000256" key="7">
    <source>
        <dbReference type="SAM" id="Phobius"/>
    </source>
</evidence>
<evidence type="ECO:0000313" key="9">
    <source>
        <dbReference type="EMBL" id="QJT10157.1"/>
    </source>
</evidence>
<feature type="transmembrane region" description="Helical" evidence="7">
    <location>
        <begin position="139"/>
        <end position="156"/>
    </location>
</feature>
<dbReference type="Proteomes" id="UP000434052">
    <property type="component" value="Unassembled WGS sequence"/>
</dbReference>
<feature type="transmembrane region" description="Helical" evidence="7">
    <location>
        <begin position="32"/>
        <end position="52"/>
    </location>
</feature>
<evidence type="ECO:0000256" key="4">
    <source>
        <dbReference type="ARBA" id="ARBA00022989"/>
    </source>
</evidence>
<evidence type="ECO:0000313" key="11">
    <source>
        <dbReference type="Proteomes" id="UP000434052"/>
    </source>
</evidence>
<feature type="transmembrane region" description="Helical" evidence="7">
    <location>
        <begin position="328"/>
        <end position="347"/>
    </location>
</feature>
<dbReference type="GO" id="GO:0008137">
    <property type="term" value="F:NADH dehydrogenase (ubiquinone) activity"/>
    <property type="evidence" value="ECO:0007669"/>
    <property type="project" value="InterPro"/>
</dbReference>
<dbReference type="GO" id="GO:0015990">
    <property type="term" value="P:electron transport coupled proton transport"/>
    <property type="evidence" value="ECO:0007669"/>
    <property type="project" value="TreeGrafter"/>
</dbReference>
<organism evidence="10 11">
    <name type="scientific">Oceanidesulfovibrio marinus</name>
    <dbReference type="NCBI Taxonomy" id="370038"/>
    <lineage>
        <taxon>Bacteria</taxon>
        <taxon>Pseudomonadati</taxon>
        <taxon>Thermodesulfobacteriota</taxon>
        <taxon>Desulfovibrionia</taxon>
        <taxon>Desulfovibrionales</taxon>
        <taxon>Desulfovibrionaceae</taxon>
        <taxon>Oceanidesulfovibrio</taxon>
    </lineage>
</organism>
<keyword evidence="4 7" id="KW-1133">Transmembrane helix</keyword>
<dbReference type="PANTHER" id="PTHR43507">
    <property type="entry name" value="NADH-UBIQUINONE OXIDOREDUCTASE CHAIN 4"/>
    <property type="match status" value="1"/>
</dbReference>
<dbReference type="EC" id="1.6.5.11" evidence="10"/>
<reference evidence="9 12" key="2">
    <citation type="submission" date="2019-04" db="EMBL/GenBank/DDBJ databases">
        <title>Isolation and culture of sulfate reducing bacteria from the cold seep of the South China Sea.</title>
        <authorList>
            <person name="Sun C."/>
            <person name="Liu R."/>
        </authorList>
    </citation>
    <scope>NUCLEOTIDE SEQUENCE [LARGE SCALE GENOMIC DNA]</scope>
    <source>
        <strain evidence="9 12">CS1</strain>
    </source>
</reference>
<sequence length="534" mass="58199">MQETGFPVLSVLIFFPIGAAALLMLSRANEFAARMFTLCAGLIEIAFAIPLITRFQLGNPGFQFTEFAEWVPRLGLSYHLAVDGVSYLMVLLTVLLLPLCVLCSWTYIGRRVKEFHVNLLFMTAACVGVFSALDFVLFYVFWEAMLVPMYLLIAIWGGDQRRYASLKFFLYTLAGSTLFLAAIVAFYTQTGTFSIPELMNSEFSRTFQYWTFGAMALAFAIKVPMFPFHTWLPAAHVQAPAAGSVILASVLLKMGTYGFLRFCLPITPLAAEHFAPLMIGISIASIIYGGFVALGQQDMKKLIAYSSVAHMGFVTLGIFMFNQRGLEGALFVMLNHGIVTGALFMMVGAIYERSHSREIVENMGLGKYLPAYMGFFGLFAVASFGFPGLNSFVGEALVLIGAFQDKLLIGLLAIPGAMLAAAYMLRLGLKMAWGQPASPKGRGWADLNLREWVYLAPMAVLTVYLGLAPGIVMKVVSPSVGKVLADYNAKIERASAVAENEATPREVAEARLNAAGLSLDETSNDLNAAAAALR</sequence>
<dbReference type="GO" id="GO:0016020">
    <property type="term" value="C:membrane"/>
    <property type="evidence" value="ECO:0007669"/>
    <property type="project" value="UniProtKB-SubCell"/>
</dbReference>
<evidence type="ECO:0000313" key="10">
    <source>
        <dbReference type="EMBL" id="TVM35729.1"/>
    </source>
</evidence>
<feature type="domain" description="NADH:quinone oxidoreductase/Mrp antiporter transmembrane" evidence="8">
    <location>
        <begin position="132"/>
        <end position="413"/>
    </location>
</feature>
<dbReference type="Pfam" id="PF00361">
    <property type="entry name" value="Proton_antipo_M"/>
    <property type="match status" value="1"/>
</dbReference>
<dbReference type="Proteomes" id="UP000503251">
    <property type="component" value="Chromosome"/>
</dbReference>
<evidence type="ECO:0000256" key="5">
    <source>
        <dbReference type="ARBA" id="ARBA00023136"/>
    </source>
</evidence>
<dbReference type="GO" id="GO:0003954">
    <property type="term" value="F:NADH dehydrogenase activity"/>
    <property type="evidence" value="ECO:0007669"/>
    <property type="project" value="TreeGrafter"/>
</dbReference>
<gene>
    <name evidence="10" type="ORF">DQK91_03435</name>
    <name evidence="9" type="ORF">E8L03_14995</name>
</gene>
<accession>A0A6P1ZKV0</accession>
<name>A0A6P1ZKV0_9BACT</name>
<dbReference type="GO" id="GO:0042773">
    <property type="term" value="P:ATP synthesis coupled electron transport"/>
    <property type="evidence" value="ECO:0007669"/>
    <property type="project" value="InterPro"/>
</dbReference>
<dbReference type="NCBIfam" id="TIGR01972">
    <property type="entry name" value="NDH_I_M"/>
    <property type="match status" value="1"/>
</dbReference>
<keyword evidence="5 7" id="KW-0472">Membrane</keyword>
<dbReference type="OrthoDB" id="9805769at2"/>
<dbReference type="InterPro" id="IPR010227">
    <property type="entry name" value="NADH_Q_OxRdtase_chainM/4"/>
</dbReference>
<comment type="subcellular location">
    <subcellularLocation>
        <location evidence="1">Endomembrane system</location>
        <topology evidence="1">Multi-pass membrane protein</topology>
    </subcellularLocation>
    <subcellularLocation>
        <location evidence="6">Membrane</location>
        <topology evidence="6">Multi-pass membrane protein</topology>
    </subcellularLocation>
</comment>
<dbReference type="InterPro" id="IPR001750">
    <property type="entry name" value="ND/Mrp_TM"/>
</dbReference>
<evidence type="ECO:0000259" key="8">
    <source>
        <dbReference type="Pfam" id="PF00361"/>
    </source>
</evidence>
<comment type="similarity">
    <text evidence="2">Belongs to the complex I subunit 4 family.</text>
</comment>
<feature type="transmembrane region" description="Helical" evidence="7">
    <location>
        <begin position="168"/>
        <end position="187"/>
    </location>
</feature>